<evidence type="ECO:0000313" key="1">
    <source>
        <dbReference type="EMBL" id="CAC9235114.1"/>
    </source>
</evidence>
<keyword evidence="2" id="KW-1185">Reference proteome</keyword>
<organism evidence="1 2">
    <name type="scientific">Citrobacter werkmanii</name>
    <dbReference type="NCBI Taxonomy" id="67827"/>
    <lineage>
        <taxon>Bacteria</taxon>
        <taxon>Pseudomonadati</taxon>
        <taxon>Pseudomonadota</taxon>
        <taxon>Gammaproteobacteria</taxon>
        <taxon>Enterobacterales</taxon>
        <taxon>Enterobacteriaceae</taxon>
        <taxon>Citrobacter</taxon>
        <taxon>Citrobacter freundii complex</taxon>
    </lineage>
</organism>
<gene>
    <name evidence="1" type="ORF">TML_04387</name>
</gene>
<sequence length="43" mass="4971">MKAFSIYSKSVLFALISSYLHLDFTQDTGGIYRDFISTIRSNY</sequence>
<proteinExistence type="predicted"/>
<reference evidence="1" key="1">
    <citation type="submission" date="2020-06" db="EMBL/GenBank/DDBJ databases">
        <authorList>
            <person name="Delgado-Blas J."/>
        </authorList>
    </citation>
    <scope>NUCLEOTIDE SEQUENCE</scope>
    <source>
        <strain evidence="1">BB1480</strain>
    </source>
</reference>
<accession>A0ABM8N349</accession>
<comment type="caution">
    <text evidence="1">The sequence shown here is derived from an EMBL/GenBank/DDBJ whole genome shotgun (WGS) entry which is preliminary data.</text>
</comment>
<evidence type="ECO:0000313" key="2">
    <source>
        <dbReference type="Proteomes" id="UP000837205"/>
    </source>
</evidence>
<dbReference type="Proteomes" id="UP000837205">
    <property type="component" value="Unassembled WGS sequence"/>
</dbReference>
<dbReference type="EMBL" id="CAIIUA010000001">
    <property type="protein sequence ID" value="CAC9235114.1"/>
    <property type="molecule type" value="Genomic_DNA"/>
</dbReference>
<protein>
    <submittedName>
        <fullName evidence="1">Uncharacterized protein</fullName>
    </submittedName>
</protein>
<name>A0ABM8N349_9ENTR</name>